<name>A0A3B7MDX7_9BACT</name>
<dbReference type="PANTHER" id="PTHR40980:SF4">
    <property type="entry name" value="TONB-DEPENDENT RECEPTOR-LIKE BETA-BARREL DOMAIN-CONTAINING PROTEIN"/>
    <property type="match status" value="1"/>
</dbReference>
<sequence>MTLILLCLMPALATAQVRLSGKVQKKEEALAWANVMLATPQGQLVTGAVTKADGSFELNAGKGQYRLTISFLGYANWQKEIYLEQDTAIGVVSLRPTPEALTAVTVVSPKKLIEYRPDRLVLNVENSVVATGGNAIQAISAAPGIVVQQNAISMLGKGAARVMVDGRIVELAGEDLVRFLESIPAGDIQRIEVMANPPAQYEAGGDGGLINIVLKKGLNNAWKNATTLAYDQNSYAGWSLSNTFLYNKNKWRVSLSGSGKLGDRKVMQGLTTSYASGPWLLDYTGRQKENNLSGRMTLDYELTRHTSIGVHYLVNTTDPDSRDRVRNQVFNTNGGLDSFLLNTGYRNVHTGSQTFNGHLVSKLDSAGRKLSVDVDYFRYNSLLDNNFAAATFTPNGQFLRTDQSARNVSNQHIDNGSVRVDMEHPLPFMVLGYGAKWSTTRSEGDIRYFNTITGTPVLDPKRSDEFVYRENNQAIYVNGSKAINKKWTLQAGLRLENTQTTGRSKTLEQTTRNNYLKLFPTVYVGYEPGNDHSFVLNYGRRINRPGFTLLNPFRSYINSTSYSEGNPFLQPAFSDNFELTHVYKGALRTNLFFNITTGGFGPVFTSNPQTNTLVISRQNYFKEYYYGIGESYSMSITPWWQSQSTVYLLGSKNRFADQINAIPLSGLQLYLSTNNTISFSSATKFQVDYMYSSPVKRGLYSVGYMSGLNIGLKQNLLGNKLTASLLVNDVFNTAWLKDYTSTVNGIKQVYKENNSSRFFRLSLVYQFGNNKINVKQRNFGNEEDRKRAN</sequence>
<dbReference type="Gene3D" id="2.40.170.20">
    <property type="entry name" value="TonB-dependent receptor, beta-barrel domain"/>
    <property type="match status" value="1"/>
</dbReference>
<dbReference type="SUPFAM" id="SSF56935">
    <property type="entry name" value="Porins"/>
    <property type="match status" value="1"/>
</dbReference>
<feature type="domain" description="Outer membrane protein beta-barrel" evidence="5">
    <location>
        <begin position="362"/>
        <end position="765"/>
    </location>
</feature>
<keyword evidence="3" id="KW-0998">Cell outer membrane</keyword>
<evidence type="ECO:0000313" key="7">
    <source>
        <dbReference type="Proteomes" id="UP000263900"/>
    </source>
</evidence>
<gene>
    <name evidence="6" type="ORF">D3H65_00315</name>
</gene>
<keyword evidence="7" id="KW-1185">Reference proteome</keyword>
<organism evidence="6 7">
    <name type="scientific">Paraflavitalea soli</name>
    <dbReference type="NCBI Taxonomy" id="2315862"/>
    <lineage>
        <taxon>Bacteria</taxon>
        <taxon>Pseudomonadati</taxon>
        <taxon>Bacteroidota</taxon>
        <taxon>Chitinophagia</taxon>
        <taxon>Chitinophagales</taxon>
        <taxon>Chitinophagaceae</taxon>
        <taxon>Paraflavitalea</taxon>
    </lineage>
</organism>
<dbReference type="Gene3D" id="2.170.130.10">
    <property type="entry name" value="TonB-dependent receptor, plug domain"/>
    <property type="match status" value="1"/>
</dbReference>
<evidence type="ECO:0000256" key="3">
    <source>
        <dbReference type="ARBA" id="ARBA00023237"/>
    </source>
</evidence>
<dbReference type="InterPro" id="IPR037066">
    <property type="entry name" value="Plug_dom_sf"/>
</dbReference>
<keyword evidence="6" id="KW-0675">Receptor</keyword>
<accession>A0A3B7MDX7</accession>
<dbReference type="AlphaFoldDB" id="A0A3B7MDX7"/>
<evidence type="ECO:0000256" key="4">
    <source>
        <dbReference type="SAM" id="SignalP"/>
    </source>
</evidence>
<dbReference type="PANTHER" id="PTHR40980">
    <property type="entry name" value="PLUG DOMAIN-CONTAINING PROTEIN"/>
    <property type="match status" value="1"/>
</dbReference>
<evidence type="ECO:0000256" key="1">
    <source>
        <dbReference type="ARBA" id="ARBA00004442"/>
    </source>
</evidence>
<dbReference type="GO" id="GO:0009279">
    <property type="term" value="C:cell outer membrane"/>
    <property type="evidence" value="ECO:0007669"/>
    <property type="project" value="UniProtKB-SubCell"/>
</dbReference>
<dbReference type="EMBL" id="CP032157">
    <property type="protein sequence ID" value="AXY72514.1"/>
    <property type="molecule type" value="Genomic_DNA"/>
</dbReference>
<feature type="chain" id="PRO_5017622710" evidence="4">
    <location>
        <begin position="16"/>
        <end position="789"/>
    </location>
</feature>
<dbReference type="InterPro" id="IPR036942">
    <property type="entry name" value="Beta-barrel_TonB_sf"/>
</dbReference>
<dbReference type="Pfam" id="PF13715">
    <property type="entry name" value="CarbopepD_reg_2"/>
    <property type="match status" value="1"/>
</dbReference>
<dbReference type="Proteomes" id="UP000263900">
    <property type="component" value="Chromosome"/>
</dbReference>
<evidence type="ECO:0000313" key="6">
    <source>
        <dbReference type="EMBL" id="AXY72514.1"/>
    </source>
</evidence>
<evidence type="ECO:0000256" key="2">
    <source>
        <dbReference type="ARBA" id="ARBA00023136"/>
    </source>
</evidence>
<dbReference type="Pfam" id="PF14905">
    <property type="entry name" value="OMP_b-brl_3"/>
    <property type="match status" value="1"/>
</dbReference>
<dbReference type="SUPFAM" id="SSF49464">
    <property type="entry name" value="Carboxypeptidase regulatory domain-like"/>
    <property type="match status" value="1"/>
</dbReference>
<keyword evidence="4" id="KW-0732">Signal</keyword>
<dbReference type="InterPro" id="IPR008969">
    <property type="entry name" value="CarboxyPept-like_regulatory"/>
</dbReference>
<proteinExistence type="predicted"/>
<dbReference type="KEGG" id="pseg:D3H65_00315"/>
<dbReference type="OrthoDB" id="905812at2"/>
<evidence type="ECO:0000259" key="5">
    <source>
        <dbReference type="Pfam" id="PF14905"/>
    </source>
</evidence>
<keyword evidence="2" id="KW-0472">Membrane</keyword>
<reference evidence="6 7" key="1">
    <citation type="submission" date="2018-09" db="EMBL/GenBank/DDBJ databases">
        <title>Genome sequencing of strain 6GH32-13.</title>
        <authorList>
            <person name="Weon H.-Y."/>
            <person name="Heo J."/>
            <person name="Kwon S.-W."/>
        </authorList>
    </citation>
    <scope>NUCLEOTIDE SEQUENCE [LARGE SCALE GENOMIC DNA]</scope>
    <source>
        <strain evidence="6 7">5GH32-13</strain>
    </source>
</reference>
<comment type="subcellular location">
    <subcellularLocation>
        <location evidence="1">Cell outer membrane</location>
    </subcellularLocation>
</comment>
<dbReference type="InterPro" id="IPR041700">
    <property type="entry name" value="OMP_b-brl_3"/>
</dbReference>
<protein>
    <submittedName>
        <fullName evidence="6">TonB-dependent receptor</fullName>
    </submittedName>
</protein>
<feature type="signal peptide" evidence="4">
    <location>
        <begin position="1"/>
        <end position="15"/>
    </location>
</feature>